<dbReference type="GO" id="GO:0000902">
    <property type="term" value="P:cell morphogenesis"/>
    <property type="evidence" value="ECO:0007669"/>
    <property type="project" value="UniProtKB-ARBA"/>
</dbReference>
<dbReference type="PANTHER" id="PTHR12027">
    <property type="entry name" value="WNT RELATED"/>
    <property type="match status" value="1"/>
</dbReference>
<keyword evidence="4" id="KW-0964">Secreted</keyword>
<keyword evidence="6 10" id="KW-0879">Wnt signaling pathway</keyword>
<dbReference type="GO" id="GO:0005109">
    <property type="term" value="F:frizzled binding"/>
    <property type="evidence" value="ECO:0007669"/>
    <property type="project" value="TreeGrafter"/>
</dbReference>
<dbReference type="GO" id="GO:0045165">
    <property type="term" value="P:cell fate commitment"/>
    <property type="evidence" value="ECO:0007669"/>
    <property type="project" value="TreeGrafter"/>
</dbReference>
<evidence type="ECO:0000313" key="11">
    <source>
        <dbReference type="EMBL" id="JAV30041.1"/>
    </source>
</evidence>
<comment type="similarity">
    <text evidence="2 10">Belongs to the Wnt family.</text>
</comment>
<dbReference type="InterPro" id="IPR043158">
    <property type="entry name" value="Wnt_C"/>
</dbReference>
<dbReference type="GO" id="GO:0030182">
    <property type="term" value="P:neuron differentiation"/>
    <property type="evidence" value="ECO:0007669"/>
    <property type="project" value="TreeGrafter"/>
</dbReference>
<dbReference type="InterPro" id="IPR018161">
    <property type="entry name" value="Wnt_CS"/>
</dbReference>
<evidence type="ECO:0000256" key="8">
    <source>
        <dbReference type="ARBA" id="ARBA00023180"/>
    </source>
</evidence>
<accession>A0A1Q3FQZ0</accession>
<dbReference type="GO" id="GO:0007517">
    <property type="term" value="P:muscle organ development"/>
    <property type="evidence" value="ECO:0007669"/>
    <property type="project" value="UniProtKB-ARBA"/>
</dbReference>
<keyword evidence="5" id="KW-0272">Extracellular matrix</keyword>
<keyword evidence="9" id="KW-0449">Lipoprotein</keyword>
<keyword evidence="3 10" id="KW-0217">Developmental protein</keyword>
<keyword evidence="7" id="KW-1015">Disulfide bond</keyword>
<dbReference type="AlphaFoldDB" id="A0A1Q3FQZ0"/>
<comment type="subcellular location">
    <subcellularLocation>
        <location evidence="1 10">Secreted</location>
        <location evidence="1 10">Extracellular space</location>
        <location evidence="1 10">Extracellular matrix</location>
    </subcellularLocation>
</comment>
<dbReference type="FunFam" id="3.30.2460.20:FF:000001">
    <property type="entry name" value="Wnt homolog"/>
    <property type="match status" value="1"/>
</dbReference>
<keyword evidence="8" id="KW-0325">Glycoprotein</keyword>
<dbReference type="GO" id="GO:0046330">
    <property type="term" value="P:positive regulation of JNK cascade"/>
    <property type="evidence" value="ECO:0007669"/>
    <property type="project" value="TreeGrafter"/>
</dbReference>
<evidence type="ECO:0000256" key="6">
    <source>
        <dbReference type="ARBA" id="ARBA00022687"/>
    </source>
</evidence>
<dbReference type="InterPro" id="IPR005817">
    <property type="entry name" value="Wnt"/>
</dbReference>
<organism evidence="11">
    <name type="scientific">Culex tarsalis</name>
    <name type="common">Encephalitis mosquito</name>
    <dbReference type="NCBI Taxonomy" id="7177"/>
    <lineage>
        <taxon>Eukaryota</taxon>
        <taxon>Metazoa</taxon>
        <taxon>Ecdysozoa</taxon>
        <taxon>Arthropoda</taxon>
        <taxon>Hexapoda</taxon>
        <taxon>Insecta</taxon>
        <taxon>Pterygota</taxon>
        <taxon>Neoptera</taxon>
        <taxon>Endopterygota</taxon>
        <taxon>Diptera</taxon>
        <taxon>Nematocera</taxon>
        <taxon>Culicoidea</taxon>
        <taxon>Culicidae</taxon>
        <taxon>Culicinae</taxon>
        <taxon>Culicini</taxon>
        <taxon>Culex</taxon>
        <taxon>Culex</taxon>
    </lineage>
</organism>
<evidence type="ECO:0000256" key="9">
    <source>
        <dbReference type="ARBA" id="ARBA00023288"/>
    </source>
</evidence>
<dbReference type="GO" id="GO:0060070">
    <property type="term" value="P:canonical Wnt signaling pathway"/>
    <property type="evidence" value="ECO:0007669"/>
    <property type="project" value="TreeGrafter"/>
</dbReference>
<dbReference type="PROSITE" id="PS00246">
    <property type="entry name" value="WNT1"/>
    <property type="match status" value="1"/>
</dbReference>
<dbReference type="PANTHER" id="PTHR12027:SF112">
    <property type="entry name" value="PROTEIN WNT-2"/>
    <property type="match status" value="1"/>
</dbReference>
<dbReference type="GO" id="GO:0005615">
    <property type="term" value="C:extracellular space"/>
    <property type="evidence" value="ECO:0007669"/>
    <property type="project" value="TreeGrafter"/>
</dbReference>
<proteinExistence type="inferred from homology"/>
<dbReference type="SMART" id="SM00097">
    <property type="entry name" value="WNT1"/>
    <property type="match status" value="1"/>
</dbReference>
<evidence type="ECO:0000256" key="7">
    <source>
        <dbReference type="ARBA" id="ARBA00023157"/>
    </source>
</evidence>
<reference evidence="11" key="1">
    <citation type="submission" date="2017-01" db="EMBL/GenBank/DDBJ databases">
        <title>A deep insight into the sialotranscriptome of adult male and female Cluex tarsalis mosquitoes.</title>
        <authorList>
            <person name="Ribeiro J.M."/>
            <person name="Moreira F."/>
            <person name="Bernard K.A."/>
            <person name="Calvo E."/>
        </authorList>
    </citation>
    <scope>NUCLEOTIDE SEQUENCE</scope>
    <source>
        <strain evidence="11">Kern County</strain>
        <tissue evidence="11">Salivary glands</tissue>
    </source>
</reference>
<dbReference type="EMBL" id="GFDL01005004">
    <property type="protein sequence ID" value="JAV30041.1"/>
    <property type="molecule type" value="Transcribed_RNA"/>
</dbReference>
<dbReference type="PRINTS" id="PR01349">
    <property type="entry name" value="WNTPROTEIN"/>
</dbReference>
<evidence type="ECO:0000256" key="3">
    <source>
        <dbReference type="ARBA" id="ARBA00022473"/>
    </source>
</evidence>
<name>A0A1Q3FQZ0_CULTA</name>
<dbReference type="GO" id="GO:0060560">
    <property type="term" value="P:developmental growth involved in morphogenesis"/>
    <property type="evidence" value="ECO:0007669"/>
    <property type="project" value="UniProtKB-ARBA"/>
</dbReference>
<dbReference type="Gene3D" id="3.30.2460.20">
    <property type="match status" value="1"/>
</dbReference>
<sequence length="381" mass="43074">MRSIIRFHILVISYCHDLDFFQRKNDSLLRTKMNIFLRIIVTILMFTKVRLIESFTSSVLCSRIPGLSSYQKQLCVDAPDAVVSLSAGQLLGAQECQEQFKGHRWNCTQVWKKDMFGHIVIIGSREAAFTYGITSAGAVHAITAACAKGNISMCGCDSKQKSQFSTESDNWKWGGCSADIAFGMRFAKKFLDAREIENDDRSLMNLHNNRVGRKIVKVLLRTECKCHGVSGSCAMRTCWKSLPSFHTIGNIMMKKYRKAKMVQAIPAVGKDNGSLQLVLKRRGKQQHTGVNSQKPKRMELIYLHPSPNYCERDMSTGILGTIGRQCNRTSTAMDKCDLLCCGRGYNTHNIVKSWQCNCKFKWCCTVSCDICTERIEEYTCK</sequence>
<comment type="function">
    <text evidence="10">Ligand for members of the frizzled family of seven transmembrane receptors.</text>
</comment>
<evidence type="ECO:0000256" key="1">
    <source>
        <dbReference type="ARBA" id="ARBA00004498"/>
    </source>
</evidence>
<evidence type="ECO:0000256" key="2">
    <source>
        <dbReference type="ARBA" id="ARBA00005683"/>
    </source>
</evidence>
<dbReference type="GO" id="GO:0005125">
    <property type="term" value="F:cytokine activity"/>
    <property type="evidence" value="ECO:0007669"/>
    <property type="project" value="TreeGrafter"/>
</dbReference>
<evidence type="ECO:0000256" key="4">
    <source>
        <dbReference type="ARBA" id="ARBA00022525"/>
    </source>
</evidence>
<evidence type="ECO:0000256" key="10">
    <source>
        <dbReference type="RuleBase" id="RU003500"/>
    </source>
</evidence>
<evidence type="ECO:0000256" key="5">
    <source>
        <dbReference type="ARBA" id="ARBA00022530"/>
    </source>
</evidence>
<dbReference type="Pfam" id="PF00110">
    <property type="entry name" value="wnt"/>
    <property type="match status" value="1"/>
</dbReference>
<dbReference type="CDD" id="cd19339">
    <property type="entry name" value="Wnt_Wnt7"/>
    <property type="match status" value="1"/>
</dbReference>
<protein>
    <recommendedName>
        <fullName evidence="10">Protein Wnt</fullName>
    </recommendedName>
</protein>